<dbReference type="EMBL" id="CACRTR010000012">
    <property type="protein sequence ID" value="VYU51763.1"/>
    <property type="molecule type" value="Genomic_DNA"/>
</dbReference>
<protein>
    <submittedName>
        <fullName evidence="1">Uncharacterized protein</fullName>
    </submittedName>
</protein>
<dbReference type="AlphaFoldDB" id="A0A6N3FJM5"/>
<reference evidence="1" key="1">
    <citation type="submission" date="2019-11" db="EMBL/GenBank/DDBJ databases">
        <authorList>
            <person name="Feng L."/>
        </authorList>
    </citation>
    <scope>NUCLEOTIDE SEQUENCE</scope>
    <source>
        <strain evidence="1">ElimosumLFYP34</strain>
    </source>
</reference>
<accession>A0A6N3FJM5</accession>
<sequence length="478" mass="56660">MNNYPPSHLFLLMECFRTRIKDLAEVLHVNDSLVSKWRNHKRLINPKSAYADLICQYYLSLDRKNNFHIIKTLLSDDYEQIDKAEENVLPHLLKNWLTEVPDQLDDSKITLDSNSYTTQISVYHYDSGREKAVLRMLETLKNLPPNQEFLIFDCEENSWRQEDSSFLKKRKKLLYEVINRHHLQIIHTFNAKYTALKNLFLRDISLNLNHKVDTCYIPLQLVPNFLSDMLIIKDKAALICQFNERFTIQRYAEYHSDIRTIRYYQQFYNDLKSKSIPIYTQYHLDHYEDIINFLKSKVCIEGCLYYISPLPFPFNTDVKSLLRYTFNAQDTLHLWETALKQGPVRHIYCIKDIENFVKIIQKSPEPEAQDLLKIFLKQISDLMHLVGKSSEFEIALLQELPKTEGASPIFLIKDNRYALGYKYEALSGRFHALISEDSTAVFILFQYYDEFWTNIPSIQKNKDWIINKLKAVFELSKE</sequence>
<gene>
    <name evidence="1" type="ORF">ELLFYP34_00434</name>
</gene>
<proteinExistence type="predicted"/>
<organism evidence="1">
    <name type="scientific">Eubacterium limosum</name>
    <dbReference type="NCBI Taxonomy" id="1736"/>
    <lineage>
        <taxon>Bacteria</taxon>
        <taxon>Bacillati</taxon>
        <taxon>Bacillota</taxon>
        <taxon>Clostridia</taxon>
        <taxon>Eubacteriales</taxon>
        <taxon>Eubacteriaceae</taxon>
        <taxon>Eubacterium</taxon>
    </lineage>
</organism>
<evidence type="ECO:0000313" key="1">
    <source>
        <dbReference type="EMBL" id="VYU51763.1"/>
    </source>
</evidence>
<name>A0A6N3FJM5_EUBLI</name>